<accession>A0ABW2BWN6</accession>
<keyword evidence="3" id="KW-1185">Reference proteome</keyword>
<sequence>MTVVVLPSRHDGRAPCEDGFVPRDVTDDMLDELALRGPWDGVLVILDGQSARDGHDSAARRMGKRVRHILGPDVPVGTVDNVHTDIADQLSEGLVVLSALRRIALGPAAG</sequence>
<comment type="caution">
    <text evidence="2">The sequence shown here is derived from an EMBL/GenBank/DDBJ whole genome shotgun (WGS) entry which is preliminary data.</text>
</comment>
<dbReference type="Pfam" id="PF07364">
    <property type="entry name" value="DUF1485"/>
    <property type="match status" value="1"/>
</dbReference>
<name>A0ABW2BWN6_9PSEU</name>
<evidence type="ECO:0000313" key="2">
    <source>
        <dbReference type="EMBL" id="MFC6866264.1"/>
    </source>
</evidence>
<protein>
    <submittedName>
        <fullName evidence="2">M81 family metallopeptidase</fullName>
    </submittedName>
</protein>
<reference evidence="3" key="1">
    <citation type="journal article" date="2019" name="Int. J. Syst. Evol. Microbiol.">
        <title>The Global Catalogue of Microorganisms (GCM) 10K type strain sequencing project: providing services to taxonomists for standard genome sequencing and annotation.</title>
        <authorList>
            <consortium name="The Broad Institute Genomics Platform"/>
            <consortium name="The Broad Institute Genome Sequencing Center for Infectious Disease"/>
            <person name="Wu L."/>
            <person name="Ma J."/>
        </authorList>
    </citation>
    <scope>NUCLEOTIDE SEQUENCE [LARGE SCALE GENOMIC DNA]</scope>
    <source>
        <strain evidence="3">KCTC 32255</strain>
    </source>
</reference>
<organism evidence="2 3">
    <name type="scientific">Haloechinothrix salitolerans</name>
    <dbReference type="NCBI Taxonomy" id="926830"/>
    <lineage>
        <taxon>Bacteria</taxon>
        <taxon>Bacillati</taxon>
        <taxon>Actinomycetota</taxon>
        <taxon>Actinomycetes</taxon>
        <taxon>Pseudonocardiales</taxon>
        <taxon>Pseudonocardiaceae</taxon>
        <taxon>Haloechinothrix</taxon>
    </lineage>
</organism>
<evidence type="ECO:0000313" key="3">
    <source>
        <dbReference type="Proteomes" id="UP001596337"/>
    </source>
</evidence>
<proteinExistence type="predicted"/>
<dbReference type="RefSeq" id="WP_345407523.1">
    <property type="nucleotide sequence ID" value="NZ_BAABLA010000123.1"/>
</dbReference>
<dbReference type="InterPro" id="IPR015995">
    <property type="entry name" value="MlrC_N"/>
</dbReference>
<gene>
    <name evidence="2" type="ORF">ACFQGD_03815</name>
</gene>
<dbReference type="EMBL" id="JBHSXX010000001">
    <property type="protein sequence ID" value="MFC6866264.1"/>
    <property type="molecule type" value="Genomic_DNA"/>
</dbReference>
<evidence type="ECO:0000259" key="1">
    <source>
        <dbReference type="Pfam" id="PF07364"/>
    </source>
</evidence>
<dbReference type="Proteomes" id="UP001596337">
    <property type="component" value="Unassembled WGS sequence"/>
</dbReference>
<feature type="domain" description="Microcystin LR degradation protein MlrC N-terminal" evidence="1">
    <location>
        <begin position="25"/>
        <end position="101"/>
    </location>
</feature>